<evidence type="ECO:0000313" key="2">
    <source>
        <dbReference type="EMBL" id="OAJ69030.1"/>
    </source>
</evidence>
<dbReference type="Proteomes" id="UP000077786">
    <property type="component" value="Unassembled WGS sequence"/>
</dbReference>
<keyword evidence="1" id="KW-0732">Signal</keyword>
<name>A0A1B6VP83_9PROT</name>
<feature type="chain" id="PRO_5008590340" evidence="1">
    <location>
        <begin position="19"/>
        <end position="70"/>
    </location>
</feature>
<comment type="caution">
    <text evidence="2">The sequence shown here is derived from an EMBL/GenBank/DDBJ whole genome shotgun (WGS) entry which is preliminary data.</text>
</comment>
<evidence type="ECO:0000313" key="3">
    <source>
        <dbReference type="Proteomes" id="UP000077786"/>
    </source>
</evidence>
<proteinExistence type="predicted"/>
<dbReference type="EMBL" id="LUTU01000004">
    <property type="protein sequence ID" value="OAJ69030.1"/>
    <property type="molecule type" value="Genomic_DNA"/>
</dbReference>
<sequence>MKKILFAGSAVLVMSAFAAVSANAHASKSSSNILSQISIQKTVIYPNGQTCLVTPSGEILECWTTGTNPP</sequence>
<accession>A0A1B6VP83</accession>
<protein>
    <submittedName>
        <fullName evidence="2">Uncharacterized protein</fullName>
    </submittedName>
</protein>
<reference evidence="2 3" key="1">
    <citation type="submission" date="2016-03" db="EMBL/GenBank/DDBJ databases">
        <title>Draft genome sequence of Gluconobacter cerinus strain CECT 9110.</title>
        <authorList>
            <person name="Sainz F."/>
            <person name="Mas A."/>
            <person name="Torija M.J."/>
        </authorList>
    </citation>
    <scope>NUCLEOTIDE SEQUENCE [LARGE SCALE GENOMIC DNA]</scope>
    <source>
        <strain evidence="2 3">CECT 9110</strain>
    </source>
</reference>
<gene>
    <name evidence="2" type="ORF">A0123_00600</name>
</gene>
<feature type="signal peptide" evidence="1">
    <location>
        <begin position="1"/>
        <end position="18"/>
    </location>
</feature>
<dbReference type="PATRIC" id="fig|38307.3.peg.616"/>
<dbReference type="AlphaFoldDB" id="A0A1B6VP83"/>
<organism evidence="2 3">
    <name type="scientific">Gluconobacter cerinus</name>
    <dbReference type="NCBI Taxonomy" id="38307"/>
    <lineage>
        <taxon>Bacteria</taxon>
        <taxon>Pseudomonadati</taxon>
        <taxon>Pseudomonadota</taxon>
        <taxon>Alphaproteobacteria</taxon>
        <taxon>Acetobacterales</taxon>
        <taxon>Acetobacteraceae</taxon>
        <taxon>Gluconobacter</taxon>
    </lineage>
</organism>
<evidence type="ECO:0000256" key="1">
    <source>
        <dbReference type="SAM" id="SignalP"/>
    </source>
</evidence>